<dbReference type="InterPro" id="IPR040521">
    <property type="entry name" value="KDZ"/>
</dbReference>
<evidence type="ECO:0000256" key="1">
    <source>
        <dbReference type="SAM" id="MobiDB-lite"/>
    </source>
</evidence>
<reference evidence="3 4" key="1">
    <citation type="journal article" date="2018" name="Evol. Lett.">
        <title>Horizontal gene cluster transfer increased hallucinogenic mushroom diversity.</title>
        <authorList>
            <person name="Reynolds H.T."/>
            <person name="Vijayakumar V."/>
            <person name="Gluck-Thaler E."/>
            <person name="Korotkin H.B."/>
            <person name="Matheny P.B."/>
            <person name="Slot J.C."/>
        </authorList>
    </citation>
    <scope>NUCLEOTIDE SEQUENCE [LARGE SCALE GENOMIC DNA]</scope>
    <source>
        <strain evidence="3 4">SRW20</strain>
    </source>
</reference>
<protein>
    <recommendedName>
        <fullName evidence="2">CxC2-like cysteine cluster KDZ transposase-associated domain-containing protein</fullName>
    </recommendedName>
</protein>
<dbReference type="STRING" id="231916.A0A409XYY7"/>
<dbReference type="Proteomes" id="UP000284706">
    <property type="component" value="Unassembled WGS sequence"/>
</dbReference>
<keyword evidence="4" id="KW-1185">Reference proteome</keyword>
<evidence type="ECO:0000313" key="4">
    <source>
        <dbReference type="Proteomes" id="UP000284706"/>
    </source>
</evidence>
<organism evidence="3 4">
    <name type="scientific">Gymnopilus dilepis</name>
    <dbReference type="NCBI Taxonomy" id="231916"/>
    <lineage>
        <taxon>Eukaryota</taxon>
        <taxon>Fungi</taxon>
        <taxon>Dikarya</taxon>
        <taxon>Basidiomycota</taxon>
        <taxon>Agaricomycotina</taxon>
        <taxon>Agaricomycetes</taxon>
        <taxon>Agaricomycetidae</taxon>
        <taxon>Agaricales</taxon>
        <taxon>Agaricineae</taxon>
        <taxon>Hymenogastraceae</taxon>
        <taxon>Gymnopilus</taxon>
    </lineage>
</organism>
<dbReference type="InterPro" id="IPR041457">
    <property type="entry name" value="CxC2_KDZ-assoc"/>
</dbReference>
<dbReference type="InParanoid" id="A0A409XYY7"/>
<feature type="region of interest" description="Disordered" evidence="1">
    <location>
        <begin position="56"/>
        <end position="97"/>
    </location>
</feature>
<evidence type="ECO:0000259" key="2">
    <source>
        <dbReference type="Pfam" id="PF18803"/>
    </source>
</evidence>
<dbReference type="AlphaFoldDB" id="A0A409XYY7"/>
<dbReference type="PANTHER" id="PTHR33096">
    <property type="entry name" value="CXC2 DOMAIN-CONTAINING PROTEIN"/>
    <property type="match status" value="1"/>
</dbReference>
<evidence type="ECO:0000313" key="3">
    <source>
        <dbReference type="EMBL" id="PPQ95982.1"/>
    </source>
</evidence>
<dbReference type="OrthoDB" id="3257768at2759"/>
<sequence>MPSSRSSRLSRGYDASFDISSDEEADLHVGVSCDAFSGKMDYSFVQLTSKVDRKTLSPNETTESFISPGESLPTELGSSDSIPTSSSSDGREEEQRKCKQGASIMMTAFAKELPSLHAAILAKEHHMGLGNPCECGSVNAKYRCRSCFQSNLRCQVCIRNDHGLSPWHHIEEWLGTHFRRASLASLGFRLLLGHHGKRCANRGPVSAPRNMIIVHTNGFHHIPVEFCACTGSSSSFYQLVDADLFPATLEKPETAFTFELLDTFQKLSLRSKINAYDYHRALQEMTDAACVRDVPNRYHEFTRIYRLWDHMSLVRRSGQCHDFDDILPHRRKGSVTVRCPACPEVHFNVDKNVIEFAGEDEAHKYTLFLSADGNFKLQRKNKRGDPDDVSLNNGRGYFVAASPYAVYLEHTKEECDEDCICAHLRALKFRNVMRFKKADVSGVIIIQCARHGFYQPQGMADLRRGEGHTDYVLAYSLADAGDQRWIMLIYDIFCSYYKKLNVRFEQWFPDMLPLLRKIRGAIPKVHIKNHKCDCQYCWALNYIPYSGETSGEGIEATHSEQNGAAASTKEQNRGHRHDSLDSVVNYWNWTKFHSMGSLLYRLFIRCLDTLKIREKQFFDFTACFSPALIEKWETVDDAPKIINNKVHSVHRPNFAKGPPTQAGVREELLLEECARKLAGVGGEGVTEAVATALDIERHQLNLRIMSKKQGLTDADQRKILLARLHLRENLDEWRTLQLSIFPKLLPEFEAKVSNAIYEANPEDEDLLLPSDFSESHRRYLGLELAEKAERELRKGRAHEHLHEVRTAIKTYNHHIALKAKEVRSQRHITRARNIINGLISDIRKPAFHYNNTRQALLNLGHPPDDAVLRELREADLWAKNTALPAKLGDSRKVDPWLFHVACPSSVSPTERQNFQHEMDRVKYFRDRSLRNRAREEREILEEEFKRTIRSYSTLKSAWLEQASKYSNPGKRAYAHKQAAMLERLQLECQTFQEMALRKASSYDKWLQETRDQG</sequence>
<proteinExistence type="predicted"/>
<name>A0A409XYY7_9AGAR</name>
<feature type="compositionally biased region" description="Low complexity" evidence="1">
    <location>
        <begin position="78"/>
        <end position="88"/>
    </location>
</feature>
<dbReference type="PANTHER" id="PTHR33096:SF1">
    <property type="entry name" value="CXC1-LIKE CYSTEINE CLUSTER ASSOCIATED WITH KDZ TRANSPOSASES DOMAIN-CONTAINING PROTEIN"/>
    <property type="match status" value="1"/>
</dbReference>
<dbReference type="Pfam" id="PF18803">
    <property type="entry name" value="CxC2"/>
    <property type="match status" value="1"/>
</dbReference>
<gene>
    <name evidence="3" type="ORF">CVT26_016198</name>
</gene>
<feature type="domain" description="CxC2-like cysteine cluster KDZ transposase-associated" evidence="2">
    <location>
        <begin position="183"/>
        <end position="288"/>
    </location>
</feature>
<accession>A0A409XYY7</accession>
<dbReference type="EMBL" id="NHYE01001401">
    <property type="protein sequence ID" value="PPQ95982.1"/>
    <property type="molecule type" value="Genomic_DNA"/>
</dbReference>
<feature type="compositionally biased region" description="Polar residues" evidence="1">
    <location>
        <begin position="56"/>
        <end position="65"/>
    </location>
</feature>
<dbReference type="Pfam" id="PF18758">
    <property type="entry name" value="KDZ"/>
    <property type="match status" value="1"/>
</dbReference>
<comment type="caution">
    <text evidence="3">The sequence shown here is derived from an EMBL/GenBank/DDBJ whole genome shotgun (WGS) entry which is preliminary data.</text>
</comment>